<feature type="region of interest" description="Disordered" evidence="2">
    <location>
        <begin position="106"/>
        <end position="132"/>
    </location>
</feature>
<comment type="caution">
    <text evidence="4">The sequence shown here is derived from an EMBL/GenBank/DDBJ whole genome shotgun (WGS) entry which is preliminary data.</text>
</comment>
<dbReference type="PANTHER" id="PTHR31108">
    <property type="entry name" value="TUMOR PROTEIN P63-REGULATED GENE 1-LIKE PROTEIN"/>
    <property type="match status" value="1"/>
</dbReference>
<evidence type="ECO:0000259" key="3">
    <source>
        <dbReference type="PROSITE" id="PS51791"/>
    </source>
</evidence>
<dbReference type="InterPro" id="IPR022158">
    <property type="entry name" value="Inositol_phosphatase"/>
</dbReference>
<evidence type="ECO:0000256" key="2">
    <source>
        <dbReference type="SAM" id="MobiDB-lite"/>
    </source>
</evidence>
<feature type="domain" description="HSac2" evidence="3">
    <location>
        <begin position="159"/>
        <end position="319"/>
    </location>
</feature>
<dbReference type="PROSITE" id="PS51791">
    <property type="entry name" value="HSAC2"/>
    <property type="match status" value="1"/>
</dbReference>
<dbReference type="Pfam" id="PF12456">
    <property type="entry name" value="hSac2"/>
    <property type="match status" value="1"/>
</dbReference>
<proteinExistence type="inferred from homology"/>
<gene>
    <name evidence="4" type="ORF">NDU88_000293</name>
</gene>
<comment type="similarity">
    <text evidence="1">Belongs to the TPRG1 family.</text>
</comment>
<evidence type="ECO:0000256" key="1">
    <source>
        <dbReference type="ARBA" id="ARBA00009163"/>
    </source>
</evidence>
<dbReference type="GO" id="GO:0005737">
    <property type="term" value="C:cytoplasm"/>
    <property type="evidence" value="ECO:0007669"/>
    <property type="project" value="TreeGrafter"/>
</dbReference>
<dbReference type="PANTHER" id="PTHR31108:SF6">
    <property type="entry name" value="TUMOR PROTEIN P63-REGULATED GENE 1 PROTEIN"/>
    <property type="match status" value="1"/>
</dbReference>
<keyword evidence="5" id="KW-1185">Reference proteome</keyword>
<dbReference type="InterPro" id="IPR040242">
    <property type="entry name" value="TPRG1-like"/>
</dbReference>
<accession>A0AAV7L843</accession>
<dbReference type="InterPro" id="IPR034753">
    <property type="entry name" value="hSac2"/>
</dbReference>
<dbReference type="Proteomes" id="UP001066276">
    <property type="component" value="Chromosome 11"/>
</dbReference>
<protein>
    <recommendedName>
        <fullName evidence="3">HSac2 domain-containing protein</fullName>
    </recommendedName>
</protein>
<dbReference type="AlphaFoldDB" id="A0AAV7L843"/>
<organism evidence="4 5">
    <name type="scientific">Pleurodeles waltl</name>
    <name type="common">Iberian ribbed newt</name>
    <dbReference type="NCBI Taxonomy" id="8319"/>
    <lineage>
        <taxon>Eukaryota</taxon>
        <taxon>Metazoa</taxon>
        <taxon>Chordata</taxon>
        <taxon>Craniata</taxon>
        <taxon>Vertebrata</taxon>
        <taxon>Euteleostomi</taxon>
        <taxon>Amphibia</taxon>
        <taxon>Batrachia</taxon>
        <taxon>Caudata</taxon>
        <taxon>Salamandroidea</taxon>
        <taxon>Salamandridae</taxon>
        <taxon>Pleurodelinae</taxon>
        <taxon>Pleurodeles</taxon>
    </lineage>
</organism>
<reference evidence="4" key="1">
    <citation type="journal article" date="2022" name="bioRxiv">
        <title>Sequencing and chromosome-scale assembly of the giantPleurodeles waltlgenome.</title>
        <authorList>
            <person name="Brown T."/>
            <person name="Elewa A."/>
            <person name="Iarovenko S."/>
            <person name="Subramanian E."/>
            <person name="Araus A.J."/>
            <person name="Petzold A."/>
            <person name="Susuki M."/>
            <person name="Suzuki K.-i.T."/>
            <person name="Hayashi T."/>
            <person name="Toyoda A."/>
            <person name="Oliveira C."/>
            <person name="Osipova E."/>
            <person name="Leigh N.D."/>
            <person name="Simon A."/>
            <person name="Yun M.H."/>
        </authorList>
    </citation>
    <scope>NUCLEOTIDE SEQUENCE</scope>
    <source>
        <strain evidence="4">20211129_DDA</strain>
        <tissue evidence="4">Liver</tissue>
    </source>
</reference>
<feature type="compositionally biased region" description="Polar residues" evidence="2">
    <location>
        <begin position="321"/>
        <end position="336"/>
    </location>
</feature>
<sequence length="336" mass="37616">MPVSSRTGCWVGEKPENVIYFLEMLLELMPTRSRDWLSSARQQGIGGGRKSSPSSLKDLWGRVIQVQFREMQKGADVGCTLQQARHRFVEMSQTGDSEEFRPVELGSAGQQEIPNSGVEKGGEAASGEARDKEIPEAVARTSVELSTQDRQYLLRKFFVARPGALEQAVEDLKTHVTVREGETVLSFWLLAEVDHWNNEKERVVMITEKNLLICKYDFIMLACQQIQKVPLNYVDRICRGQFTFPPRSLDNDVLLDSSGTSGTCRWTQVAPQSRAAGLKRHLSHEALDSSGTSVTRRWTRAAPQSRGVGHERHLSDEALDSSGTSVTRRWTQAAPQ</sequence>
<evidence type="ECO:0000313" key="5">
    <source>
        <dbReference type="Proteomes" id="UP001066276"/>
    </source>
</evidence>
<dbReference type="EMBL" id="JANPWB010000015">
    <property type="protein sequence ID" value="KAJ1087099.1"/>
    <property type="molecule type" value="Genomic_DNA"/>
</dbReference>
<evidence type="ECO:0000313" key="4">
    <source>
        <dbReference type="EMBL" id="KAJ1087099.1"/>
    </source>
</evidence>
<name>A0AAV7L843_PLEWA</name>
<feature type="region of interest" description="Disordered" evidence="2">
    <location>
        <begin position="293"/>
        <end position="336"/>
    </location>
</feature>